<evidence type="ECO:0000256" key="1">
    <source>
        <dbReference type="SAM" id="SignalP"/>
    </source>
</evidence>
<keyword evidence="1" id="KW-0732">Signal</keyword>
<feature type="chain" id="PRO_5032996755" description="Lipoprotein" evidence="1">
    <location>
        <begin position="18"/>
        <end position="149"/>
    </location>
</feature>
<sequence>MRLFFLVCSLCFFTACASWKGEKSIAYKSLLELNDPVKDLNINKVKLINSQLELAKVYAYLGRTIKPGRKIPAVDFTNQSVLVISHHIENDRYNSLEINKISLCRDALTIEAKETLQANLPNTAAVKFPFRIIVLETKVEVEQLNLKVN</sequence>
<keyword evidence="3" id="KW-1185">Reference proteome</keyword>
<dbReference type="RefSeq" id="WP_183476967.1">
    <property type="nucleotide sequence ID" value="NZ_JACIFO010000003.1"/>
</dbReference>
<evidence type="ECO:0000313" key="3">
    <source>
        <dbReference type="Proteomes" id="UP000553034"/>
    </source>
</evidence>
<comment type="caution">
    <text evidence="2">The sequence shown here is derived from an EMBL/GenBank/DDBJ whole genome shotgun (WGS) entry which is preliminary data.</text>
</comment>
<organism evidence="2 3">
    <name type="scientific">Mesonia hippocampi</name>
    <dbReference type="NCBI Taxonomy" id="1628250"/>
    <lineage>
        <taxon>Bacteria</taxon>
        <taxon>Pseudomonadati</taxon>
        <taxon>Bacteroidota</taxon>
        <taxon>Flavobacteriia</taxon>
        <taxon>Flavobacteriales</taxon>
        <taxon>Flavobacteriaceae</taxon>
        <taxon>Mesonia</taxon>
    </lineage>
</organism>
<dbReference type="EMBL" id="JACIFO010000003">
    <property type="protein sequence ID" value="MBB4118665.1"/>
    <property type="molecule type" value="Genomic_DNA"/>
</dbReference>
<dbReference type="Proteomes" id="UP000553034">
    <property type="component" value="Unassembled WGS sequence"/>
</dbReference>
<evidence type="ECO:0008006" key="4">
    <source>
        <dbReference type="Google" id="ProtNLM"/>
    </source>
</evidence>
<protein>
    <recommendedName>
        <fullName evidence="4">Lipoprotein</fullName>
    </recommendedName>
</protein>
<accession>A0A840ENI4</accession>
<evidence type="ECO:0000313" key="2">
    <source>
        <dbReference type="EMBL" id="MBB4118665.1"/>
    </source>
</evidence>
<dbReference type="PROSITE" id="PS51257">
    <property type="entry name" value="PROKAR_LIPOPROTEIN"/>
    <property type="match status" value="1"/>
</dbReference>
<feature type="signal peptide" evidence="1">
    <location>
        <begin position="1"/>
        <end position="17"/>
    </location>
</feature>
<dbReference type="AlphaFoldDB" id="A0A840ENI4"/>
<name>A0A840ENI4_9FLAO</name>
<gene>
    <name evidence="2" type="ORF">GGR32_000945</name>
</gene>
<reference evidence="2 3" key="1">
    <citation type="submission" date="2020-08" db="EMBL/GenBank/DDBJ databases">
        <title>Genomic Encyclopedia of Type Strains, Phase IV (KMG-IV): sequencing the most valuable type-strain genomes for metagenomic binning, comparative biology and taxonomic classification.</title>
        <authorList>
            <person name="Goeker M."/>
        </authorList>
    </citation>
    <scope>NUCLEOTIDE SEQUENCE [LARGE SCALE GENOMIC DNA]</scope>
    <source>
        <strain evidence="2 3">DSM 29568</strain>
    </source>
</reference>
<proteinExistence type="predicted"/>